<name>A0A9P6D3W8_9AGAR</name>
<dbReference type="PANTHER" id="PTHR10622:SF10">
    <property type="entry name" value="HET DOMAIN-CONTAINING PROTEIN"/>
    <property type="match status" value="1"/>
</dbReference>
<evidence type="ECO:0000313" key="2">
    <source>
        <dbReference type="EMBL" id="KAF9482048.1"/>
    </source>
</evidence>
<reference evidence="2" key="1">
    <citation type="submission" date="2020-11" db="EMBL/GenBank/DDBJ databases">
        <authorList>
            <consortium name="DOE Joint Genome Institute"/>
            <person name="Ahrendt S."/>
            <person name="Riley R."/>
            <person name="Andreopoulos W."/>
            <person name="Labutti K."/>
            <person name="Pangilinan J."/>
            <person name="Ruiz-Duenas F.J."/>
            <person name="Barrasa J.M."/>
            <person name="Sanchez-Garcia M."/>
            <person name="Camarero S."/>
            <person name="Miyauchi S."/>
            <person name="Serrano A."/>
            <person name="Linde D."/>
            <person name="Babiker R."/>
            <person name="Drula E."/>
            <person name="Ayuso-Fernandez I."/>
            <person name="Pacheco R."/>
            <person name="Padilla G."/>
            <person name="Ferreira P."/>
            <person name="Barriuso J."/>
            <person name="Kellner H."/>
            <person name="Castanera R."/>
            <person name="Alfaro M."/>
            <person name="Ramirez L."/>
            <person name="Pisabarro A.G."/>
            <person name="Kuo A."/>
            <person name="Tritt A."/>
            <person name="Lipzen A."/>
            <person name="He G."/>
            <person name="Yan M."/>
            <person name="Ng V."/>
            <person name="Cullen D."/>
            <person name="Martin F."/>
            <person name="Rosso M.-N."/>
            <person name="Henrissat B."/>
            <person name="Hibbett D."/>
            <person name="Martinez A.T."/>
            <person name="Grigoriev I.V."/>
        </authorList>
    </citation>
    <scope>NUCLEOTIDE SEQUENCE</scope>
    <source>
        <strain evidence="2">CIRM-BRFM 674</strain>
    </source>
</reference>
<dbReference type="InterPro" id="IPR010730">
    <property type="entry name" value="HET"/>
</dbReference>
<sequence>MPFGVRTTEHAATPRERELSKALHEFLVPFVQAVVDPEIKIDVEQRSFSQETTNLIAALKTFISTVVGTAVRTRAEINLEEAHREVTSIEPVNRAVEKVKYTRSVTLDVSRSPYPQYTVQQTLFKALRDHVFNRMPIRLLSFEQRGSSLEITLLEREEILMRLESKLGGLWNTEHPHNGLSEIATQNDAKLIMPFIRAHAAYAILSHTWFRAGPGEVTYSDWINRRFNETDPGYQKLVNFCKVAWKTHKLSFGWMDTICINKDSSSELDESIRSMYNWYRRAAVCVVFLSETYALSNIHQDPWFTRGWTLQELLAPSVLKFYNKNWWPFVQYTKDDKRSSGSEEVRSQITKATTINEAELCDIITEASLSRRMQLAARRDVTREEDMAYSLMGIFDVSMATAYGEGGRRAFSRLLREILSSTSTGIVDLFNWAGRDASSISNILPASPRQFAYRSSSLHLRRDLQFHKPCEPLTLTHAGIRIPILLMPGISVRNEHSAFKPVGEFTATANISATVDDEHIPTTYHLLDSRVSMKDGRGKVIVEDGIKVLAHQYTFAVLNAEMNVLGRIRIPQVCIAVPIACSEKAGSVTDMGNFTRIFTQAPVVFKLLRKRLPQALSYSELHFSGVDLALDALESHGMQLVVKHM</sequence>
<dbReference type="EMBL" id="MU155170">
    <property type="protein sequence ID" value="KAF9482048.1"/>
    <property type="molecule type" value="Genomic_DNA"/>
</dbReference>
<feature type="domain" description="Heterokaryon incompatibility" evidence="1">
    <location>
        <begin position="202"/>
        <end position="292"/>
    </location>
</feature>
<gene>
    <name evidence="2" type="ORF">BDN70DRAFT_480296</name>
</gene>
<dbReference type="AlphaFoldDB" id="A0A9P6D3W8"/>
<evidence type="ECO:0000313" key="3">
    <source>
        <dbReference type="Proteomes" id="UP000807469"/>
    </source>
</evidence>
<dbReference type="Proteomes" id="UP000807469">
    <property type="component" value="Unassembled WGS sequence"/>
</dbReference>
<dbReference type="PANTHER" id="PTHR10622">
    <property type="entry name" value="HET DOMAIN-CONTAINING PROTEIN"/>
    <property type="match status" value="1"/>
</dbReference>
<comment type="caution">
    <text evidence="2">The sequence shown here is derived from an EMBL/GenBank/DDBJ whole genome shotgun (WGS) entry which is preliminary data.</text>
</comment>
<accession>A0A9P6D3W8</accession>
<organism evidence="2 3">
    <name type="scientific">Pholiota conissans</name>
    <dbReference type="NCBI Taxonomy" id="109636"/>
    <lineage>
        <taxon>Eukaryota</taxon>
        <taxon>Fungi</taxon>
        <taxon>Dikarya</taxon>
        <taxon>Basidiomycota</taxon>
        <taxon>Agaricomycotina</taxon>
        <taxon>Agaricomycetes</taxon>
        <taxon>Agaricomycetidae</taxon>
        <taxon>Agaricales</taxon>
        <taxon>Agaricineae</taxon>
        <taxon>Strophariaceae</taxon>
        <taxon>Pholiota</taxon>
    </lineage>
</organism>
<evidence type="ECO:0000259" key="1">
    <source>
        <dbReference type="Pfam" id="PF06985"/>
    </source>
</evidence>
<proteinExistence type="predicted"/>
<keyword evidence="3" id="KW-1185">Reference proteome</keyword>
<protein>
    <recommendedName>
        <fullName evidence="1">Heterokaryon incompatibility domain-containing protein</fullName>
    </recommendedName>
</protein>
<dbReference type="Pfam" id="PF06985">
    <property type="entry name" value="HET"/>
    <property type="match status" value="1"/>
</dbReference>